<dbReference type="RefSeq" id="WP_007417788.1">
    <property type="nucleotide sequence ID" value="NZ_ABOX02000048.1"/>
</dbReference>
<dbReference type="STRING" id="320771.Cflav_PD1375"/>
<sequence>MADLENPALKHFIAQIGTELVFAQVLIRRSDGNYHLRHVEDREQLAESLRELRLPEVRSWAQHTEAGAFRPLKSAPNLKRGWRLVVADAEGLGMALDAFYPGAIADWHAVRAGNPSVTDFREFTGRQSGMYRITAMLNDAQAGRVIEACCNRKFCLKQRLWTVAGLGADSVETKSLIPCLEPCAVFMEFARKAMRMEQQEKLRWDLAPDEVKTLEAVLKEGVNQTDASLREGDVGAANNPRRIQLVLEKLKPLLTLTNRDNDV</sequence>
<dbReference type="Gene3D" id="3.30.70.2320">
    <property type="match status" value="1"/>
</dbReference>
<comment type="caution">
    <text evidence="3">The sequence shown here is derived from an EMBL/GenBank/DDBJ whole genome shotgun (WGS) entry which is preliminary data.</text>
</comment>
<dbReference type="Pfam" id="PF18069">
    <property type="entry name" value="DR2241"/>
    <property type="match status" value="1"/>
</dbReference>
<dbReference type="EMBL" id="ABOX02000048">
    <property type="protein sequence ID" value="EEF58175.1"/>
    <property type="molecule type" value="Genomic_DNA"/>
</dbReference>
<feature type="domain" description="DR2241 4Fe-4S iron-sulfur cluster binding" evidence="1">
    <location>
        <begin position="113"/>
        <end position="192"/>
    </location>
</feature>
<evidence type="ECO:0000313" key="4">
    <source>
        <dbReference type="Proteomes" id="UP000003688"/>
    </source>
</evidence>
<dbReference type="Gene3D" id="3.30.1360.190">
    <property type="match status" value="1"/>
</dbReference>
<evidence type="ECO:0000259" key="1">
    <source>
        <dbReference type="Pfam" id="PF18009"/>
    </source>
</evidence>
<accession>B9XPQ2</accession>
<dbReference type="AlphaFoldDB" id="B9XPQ2"/>
<dbReference type="InterPro" id="IPR041181">
    <property type="entry name" value="DR2241_middle"/>
</dbReference>
<proteinExistence type="predicted"/>
<dbReference type="Pfam" id="PF18009">
    <property type="entry name" value="Fer4_23"/>
    <property type="match status" value="1"/>
</dbReference>
<feature type="domain" description="DR2241 stabilising" evidence="2">
    <location>
        <begin position="22"/>
        <end position="110"/>
    </location>
</feature>
<keyword evidence="4" id="KW-1185">Reference proteome</keyword>
<evidence type="ECO:0000313" key="3">
    <source>
        <dbReference type="EMBL" id="EEF58175.1"/>
    </source>
</evidence>
<reference evidence="3 4" key="1">
    <citation type="journal article" date="2011" name="J. Bacteriol.">
        <title>Genome sequence of 'Pedosphaera parvula' Ellin514, an aerobic Verrucomicrobial isolate from pasture soil.</title>
        <authorList>
            <person name="Kant R."/>
            <person name="van Passel M.W."/>
            <person name="Sangwan P."/>
            <person name="Palva A."/>
            <person name="Lucas S."/>
            <person name="Copeland A."/>
            <person name="Lapidus A."/>
            <person name="Glavina Del Rio T."/>
            <person name="Dalin E."/>
            <person name="Tice H."/>
            <person name="Bruce D."/>
            <person name="Goodwin L."/>
            <person name="Pitluck S."/>
            <person name="Chertkov O."/>
            <person name="Larimer F.W."/>
            <person name="Land M.L."/>
            <person name="Hauser L."/>
            <person name="Brettin T.S."/>
            <person name="Detter J.C."/>
            <person name="Han S."/>
            <person name="de Vos W.M."/>
            <person name="Janssen P.H."/>
            <person name="Smidt H."/>
        </authorList>
    </citation>
    <scope>NUCLEOTIDE SEQUENCE [LARGE SCALE GENOMIC DNA]</scope>
    <source>
        <strain evidence="3 4">Ellin514</strain>
    </source>
</reference>
<dbReference type="InterPro" id="IPR041346">
    <property type="entry name" value="DR2241_Fer4"/>
</dbReference>
<dbReference type="Proteomes" id="UP000003688">
    <property type="component" value="Unassembled WGS sequence"/>
</dbReference>
<protein>
    <submittedName>
        <fullName evidence="3">Uncharacterized protein</fullName>
    </submittedName>
</protein>
<gene>
    <name evidence="3" type="ORF">Cflav_PD1375</name>
</gene>
<name>B9XPQ2_PEDPL</name>
<evidence type="ECO:0000259" key="2">
    <source>
        <dbReference type="Pfam" id="PF18069"/>
    </source>
</evidence>
<organism evidence="3 4">
    <name type="scientific">Pedosphaera parvula (strain Ellin514)</name>
    <dbReference type="NCBI Taxonomy" id="320771"/>
    <lineage>
        <taxon>Bacteria</taxon>
        <taxon>Pseudomonadati</taxon>
        <taxon>Verrucomicrobiota</taxon>
        <taxon>Pedosphaerae</taxon>
        <taxon>Pedosphaerales</taxon>
        <taxon>Pedosphaeraceae</taxon>
        <taxon>Pedosphaera</taxon>
    </lineage>
</organism>
<dbReference type="OrthoDB" id="191086at2"/>